<dbReference type="EMBL" id="BDQG01000001">
    <property type="protein sequence ID" value="GAW68635.1"/>
    <property type="molecule type" value="Genomic_DNA"/>
</dbReference>
<organism evidence="1 2">
    <name type="scientific">Geoanaerobacter pelophilus</name>
    <dbReference type="NCBI Taxonomy" id="60036"/>
    <lineage>
        <taxon>Bacteria</taxon>
        <taxon>Pseudomonadati</taxon>
        <taxon>Thermodesulfobacteriota</taxon>
        <taxon>Desulfuromonadia</taxon>
        <taxon>Geobacterales</taxon>
        <taxon>Geobacteraceae</taxon>
        <taxon>Geoanaerobacter</taxon>
    </lineage>
</organism>
<dbReference type="Proteomes" id="UP000194153">
    <property type="component" value="Unassembled WGS sequence"/>
</dbReference>
<sequence length="244" mass="27059">MSSGGQESLKETPLKVAVIPARGGSKRIPHKNIKLFAGQPIIGYSIQAAKECGLFDRIIVSTDDEEIASVARSFGAEIPFLRPKTLADDFTGTNAVVKHAINWLADEGSSVDYACCIYATAPFLKPKYLIEGYQKLVAAKSSFAFSVTGFRFPIQRALRLDSSGSVDAMFPEHIYTRSQDLEEAYHDAGQFYWGKSDAFLRDEVMFSPASVAVVLPRHLVQDIDTPQDWYEAELMFRACQSERS</sequence>
<dbReference type="CDD" id="cd02513">
    <property type="entry name" value="CMP-NeuAc_Synthase"/>
    <property type="match status" value="1"/>
</dbReference>
<dbReference type="PANTHER" id="PTHR21485">
    <property type="entry name" value="HAD SUPERFAMILY MEMBERS CMAS AND KDSC"/>
    <property type="match status" value="1"/>
</dbReference>
<accession>A0ABQ0MNJ4</accession>
<evidence type="ECO:0000313" key="2">
    <source>
        <dbReference type="Proteomes" id="UP000194153"/>
    </source>
</evidence>
<name>A0ABQ0MNJ4_9BACT</name>
<dbReference type="InterPro" id="IPR020039">
    <property type="entry name" value="PseF"/>
</dbReference>
<dbReference type="PANTHER" id="PTHR21485:SF6">
    <property type="entry name" value="N-ACYLNEURAMINATE CYTIDYLYLTRANSFERASE-RELATED"/>
    <property type="match status" value="1"/>
</dbReference>
<comment type="caution">
    <text evidence="1">The sequence shown here is derived from an EMBL/GenBank/DDBJ whole genome shotgun (WGS) entry which is preliminary data.</text>
</comment>
<protein>
    <submittedName>
        <fullName evidence="1">CMP-N-acetylneuraminic acid synthetase</fullName>
    </submittedName>
</protein>
<dbReference type="Pfam" id="PF02348">
    <property type="entry name" value="CTP_transf_3"/>
    <property type="match status" value="1"/>
</dbReference>
<proteinExistence type="predicted"/>
<reference evidence="2" key="1">
    <citation type="submission" date="2017-05" db="EMBL/GenBank/DDBJ databases">
        <title>Draft genome sequence of Geobacter pelophilus, a iron(III)-reducing bacteria.</title>
        <authorList>
            <person name="Aoyagi T."/>
            <person name="Koike H."/>
            <person name="Morita T."/>
            <person name="Sato Y."/>
            <person name="Habe H."/>
            <person name="Hori T."/>
        </authorList>
    </citation>
    <scope>NUCLEOTIDE SEQUENCE [LARGE SCALE GENOMIC DNA]</scope>
    <source>
        <strain evidence="2">Drf2</strain>
    </source>
</reference>
<gene>
    <name evidence="1" type="ORF">GPEL0_01r5057</name>
</gene>
<keyword evidence="2" id="KW-1185">Reference proteome</keyword>
<dbReference type="Gene3D" id="3.90.550.10">
    <property type="entry name" value="Spore Coat Polysaccharide Biosynthesis Protein SpsA, Chain A"/>
    <property type="match status" value="1"/>
</dbReference>
<dbReference type="NCBIfam" id="TIGR03584">
    <property type="entry name" value="PseF"/>
    <property type="match status" value="1"/>
</dbReference>
<dbReference type="InterPro" id="IPR029044">
    <property type="entry name" value="Nucleotide-diphossugar_trans"/>
</dbReference>
<dbReference type="RefSeq" id="WP_085814783.1">
    <property type="nucleotide sequence ID" value="NZ_BDQG01000001.1"/>
</dbReference>
<dbReference type="InterPro" id="IPR050793">
    <property type="entry name" value="CMP-NeuNAc_synthase"/>
</dbReference>
<evidence type="ECO:0000313" key="1">
    <source>
        <dbReference type="EMBL" id="GAW68635.1"/>
    </source>
</evidence>
<dbReference type="InterPro" id="IPR003329">
    <property type="entry name" value="Cytidylyl_trans"/>
</dbReference>
<dbReference type="SUPFAM" id="SSF53448">
    <property type="entry name" value="Nucleotide-diphospho-sugar transferases"/>
    <property type="match status" value="1"/>
</dbReference>